<keyword evidence="1" id="KW-0812">Transmembrane</keyword>
<dbReference type="InterPro" id="IPR012902">
    <property type="entry name" value="N_methyl_site"/>
</dbReference>
<sequence length="159" mass="17027">MTCWRRRAETGFTMLEVLIALLVLAMGVLAAIAVMLNAERASGSSYLRQMANQYAYDMVDRMRANSAQVSAGSYDVASGVSASTFQSNCVATVCTASAMATFDKYQWLTDLQNNLPNGTGSIYQPASGATTERVVQVWWTDGNAASGGAVLTQSVRTIM</sequence>
<dbReference type="NCBIfam" id="TIGR02523">
    <property type="entry name" value="type_IV_pilV"/>
    <property type="match status" value="1"/>
</dbReference>
<proteinExistence type="predicted"/>
<keyword evidence="1" id="KW-0472">Membrane</keyword>
<evidence type="ECO:0000313" key="3">
    <source>
        <dbReference type="EMBL" id="OHX12374.1"/>
    </source>
</evidence>
<dbReference type="Proteomes" id="UP000180088">
    <property type="component" value="Unassembled WGS sequence"/>
</dbReference>
<protein>
    <submittedName>
        <fullName evidence="3">Type IV pilus modification protein PilV</fullName>
    </submittedName>
</protein>
<reference evidence="3 4" key="1">
    <citation type="submission" date="2016-09" db="EMBL/GenBank/DDBJ databases">
        <title>Chromobacterium muskegensis sp. nov., an insecticidal bacterium isolated from Sphagnum bogs.</title>
        <authorList>
            <person name="Sparks M.E."/>
            <person name="Blackburn M.B."/>
            <person name="Gundersen-Rindal D.E."/>
            <person name="Mitchell A."/>
            <person name="Farrar R."/>
            <person name="Kuhar D."/>
        </authorList>
    </citation>
    <scope>NUCLEOTIDE SEQUENCE [LARGE SCALE GENOMIC DNA]</scope>
    <source>
        <strain evidence="3 4">37-2</strain>
    </source>
</reference>
<evidence type="ECO:0000256" key="1">
    <source>
        <dbReference type="SAM" id="Phobius"/>
    </source>
</evidence>
<accession>A0A1S1WYN5</accession>
<dbReference type="Pfam" id="PF07963">
    <property type="entry name" value="N_methyl"/>
    <property type="match status" value="1"/>
</dbReference>
<feature type="transmembrane region" description="Helical" evidence="1">
    <location>
        <begin position="12"/>
        <end position="36"/>
    </location>
</feature>
<dbReference type="EMBL" id="MKCS01000001">
    <property type="protein sequence ID" value="OHX12374.1"/>
    <property type="molecule type" value="Genomic_DNA"/>
</dbReference>
<feature type="domain" description="Type IV pilin Tt1218-like" evidence="2">
    <location>
        <begin position="37"/>
        <end position="104"/>
    </location>
</feature>
<dbReference type="InterPro" id="IPR013362">
    <property type="entry name" value="Pilus_4_PilV"/>
</dbReference>
<dbReference type="Pfam" id="PF22150">
    <property type="entry name" value="Tt1218-like"/>
    <property type="match status" value="1"/>
</dbReference>
<dbReference type="InterPro" id="IPR054402">
    <property type="entry name" value="Tt1218-like_dom"/>
</dbReference>
<keyword evidence="1" id="KW-1133">Transmembrane helix</keyword>
<name>A0A1S1WYN5_9NEIS</name>
<dbReference type="AlphaFoldDB" id="A0A1S1WYN5"/>
<organism evidence="3 4">
    <name type="scientific">Chromobacterium sphagni</name>
    <dbReference type="NCBI Taxonomy" id="1903179"/>
    <lineage>
        <taxon>Bacteria</taxon>
        <taxon>Pseudomonadati</taxon>
        <taxon>Pseudomonadota</taxon>
        <taxon>Betaproteobacteria</taxon>
        <taxon>Neisseriales</taxon>
        <taxon>Chromobacteriaceae</taxon>
        <taxon>Chromobacterium</taxon>
    </lineage>
</organism>
<evidence type="ECO:0000313" key="4">
    <source>
        <dbReference type="Proteomes" id="UP000180088"/>
    </source>
</evidence>
<dbReference type="STRING" id="1903179.BI347_01845"/>
<comment type="caution">
    <text evidence="3">The sequence shown here is derived from an EMBL/GenBank/DDBJ whole genome shotgun (WGS) entry which is preliminary data.</text>
</comment>
<dbReference type="NCBIfam" id="TIGR02532">
    <property type="entry name" value="IV_pilin_GFxxxE"/>
    <property type="match status" value="1"/>
</dbReference>
<dbReference type="RefSeq" id="WP_083338633.1">
    <property type="nucleotide sequence ID" value="NZ_MKCS01000001.1"/>
</dbReference>
<evidence type="ECO:0000259" key="2">
    <source>
        <dbReference type="Pfam" id="PF22150"/>
    </source>
</evidence>
<gene>
    <name evidence="3" type="ORF">BI347_01845</name>
</gene>